<comment type="subcellular location">
    <subcellularLocation>
        <location evidence="1">Cell membrane</location>
        <topology evidence="1">Single-pass membrane protein</topology>
    </subcellularLocation>
</comment>
<keyword evidence="12" id="KW-1185">Reference proteome</keyword>
<dbReference type="Pfam" id="PF00691">
    <property type="entry name" value="OmpA"/>
    <property type="match status" value="1"/>
</dbReference>
<organism evidence="11 12">
    <name type="scientific">Nocardioides caricicola</name>
    <dbReference type="NCBI Taxonomy" id="634770"/>
    <lineage>
        <taxon>Bacteria</taxon>
        <taxon>Bacillati</taxon>
        <taxon>Actinomycetota</taxon>
        <taxon>Actinomycetes</taxon>
        <taxon>Propionibacteriales</taxon>
        <taxon>Nocardioidaceae</taxon>
        <taxon>Nocardioides</taxon>
    </lineage>
</organism>
<dbReference type="SUPFAM" id="SSF103088">
    <property type="entry name" value="OmpA-like"/>
    <property type="match status" value="1"/>
</dbReference>
<evidence type="ECO:0000259" key="10">
    <source>
        <dbReference type="PROSITE" id="PS51123"/>
    </source>
</evidence>
<protein>
    <submittedName>
        <fullName evidence="11">Flagellar motor protein MotB</fullName>
    </submittedName>
</protein>
<evidence type="ECO:0000313" key="12">
    <source>
        <dbReference type="Proteomes" id="UP001595956"/>
    </source>
</evidence>
<reference evidence="12" key="1">
    <citation type="journal article" date="2019" name="Int. J. Syst. Evol. Microbiol.">
        <title>The Global Catalogue of Microorganisms (GCM) 10K type strain sequencing project: providing services to taxonomists for standard genome sequencing and annotation.</title>
        <authorList>
            <consortium name="The Broad Institute Genomics Platform"/>
            <consortium name="The Broad Institute Genome Sequencing Center for Infectious Disease"/>
            <person name="Wu L."/>
            <person name="Ma J."/>
        </authorList>
    </citation>
    <scope>NUCLEOTIDE SEQUENCE [LARGE SCALE GENOMIC DNA]</scope>
    <source>
        <strain evidence="12">KACC 13778</strain>
    </source>
</reference>
<dbReference type="Pfam" id="PF13677">
    <property type="entry name" value="MotB_plug"/>
    <property type="match status" value="1"/>
</dbReference>
<evidence type="ECO:0000256" key="7">
    <source>
        <dbReference type="PROSITE-ProRule" id="PRU00473"/>
    </source>
</evidence>
<name>A0ABW0N1M7_9ACTN</name>
<dbReference type="RefSeq" id="WP_345180264.1">
    <property type="nucleotide sequence ID" value="NZ_BAABFQ010000007.1"/>
</dbReference>
<evidence type="ECO:0000256" key="1">
    <source>
        <dbReference type="ARBA" id="ARBA00004162"/>
    </source>
</evidence>
<evidence type="ECO:0000256" key="2">
    <source>
        <dbReference type="ARBA" id="ARBA00008914"/>
    </source>
</evidence>
<feature type="compositionally biased region" description="Polar residues" evidence="8">
    <location>
        <begin position="290"/>
        <end position="311"/>
    </location>
</feature>
<keyword evidence="5 9" id="KW-1133">Transmembrane helix</keyword>
<evidence type="ECO:0000256" key="8">
    <source>
        <dbReference type="SAM" id="MobiDB-lite"/>
    </source>
</evidence>
<dbReference type="PANTHER" id="PTHR30329">
    <property type="entry name" value="STATOR ELEMENT OF FLAGELLAR MOTOR COMPLEX"/>
    <property type="match status" value="1"/>
</dbReference>
<dbReference type="EMBL" id="JBHSMD010000004">
    <property type="protein sequence ID" value="MFC5494280.1"/>
    <property type="molecule type" value="Genomic_DNA"/>
</dbReference>
<keyword evidence="4 9" id="KW-0812">Transmembrane</keyword>
<evidence type="ECO:0000256" key="4">
    <source>
        <dbReference type="ARBA" id="ARBA00022692"/>
    </source>
</evidence>
<evidence type="ECO:0000313" key="11">
    <source>
        <dbReference type="EMBL" id="MFC5494280.1"/>
    </source>
</evidence>
<sequence>MSAARRRRRHEDHEEHENHERWLVTYADMLTLLMVLFIVMFAMSQVDQTKYEALRDSLSVGFGAESSVLQGSQSILEDKESAVEPDLVTGALIDSLDSTPGSPVTSDAETERQRQLAAARAEANSLKAVEAKLLGALAAKGLSNDVRTVIDERGLVVSLVSRHVVFQPDVATLSPRGQQVVDTLAPVLADIPNALRLDGHTNQEKVRPRLYATDWDLSAARAVTVLRRLNELHGIPQTRLSASAFGHTEPLIDPSLASSQDINKRVDIVVLPATDAMSSQLIDDVINARSGTQQTKATSGTHETNAQSGTHESAAPHAGTHEGDEG</sequence>
<dbReference type="InterPro" id="IPR025713">
    <property type="entry name" value="MotB-like_N_dom"/>
</dbReference>
<dbReference type="CDD" id="cd07185">
    <property type="entry name" value="OmpA_C-like"/>
    <property type="match status" value="1"/>
</dbReference>
<dbReference type="PANTHER" id="PTHR30329:SF21">
    <property type="entry name" value="LIPOPROTEIN YIAD-RELATED"/>
    <property type="match status" value="1"/>
</dbReference>
<keyword evidence="11" id="KW-0282">Flagellum</keyword>
<keyword evidence="11" id="KW-0969">Cilium</keyword>
<dbReference type="InterPro" id="IPR050330">
    <property type="entry name" value="Bact_OuterMem_StrucFunc"/>
</dbReference>
<dbReference type="InterPro" id="IPR006665">
    <property type="entry name" value="OmpA-like"/>
</dbReference>
<evidence type="ECO:0000256" key="6">
    <source>
        <dbReference type="ARBA" id="ARBA00023136"/>
    </source>
</evidence>
<keyword evidence="3" id="KW-1003">Cell membrane</keyword>
<gene>
    <name evidence="11" type="ORF">ACFPKY_14275</name>
</gene>
<dbReference type="Gene3D" id="3.30.1330.60">
    <property type="entry name" value="OmpA-like domain"/>
    <property type="match status" value="1"/>
</dbReference>
<keyword evidence="6 7" id="KW-0472">Membrane</keyword>
<comment type="caution">
    <text evidence="11">The sequence shown here is derived from an EMBL/GenBank/DDBJ whole genome shotgun (WGS) entry which is preliminary data.</text>
</comment>
<proteinExistence type="inferred from homology"/>
<feature type="region of interest" description="Disordered" evidence="8">
    <location>
        <begin position="290"/>
        <end position="326"/>
    </location>
</feature>
<keyword evidence="11" id="KW-0966">Cell projection</keyword>
<evidence type="ECO:0000256" key="9">
    <source>
        <dbReference type="SAM" id="Phobius"/>
    </source>
</evidence>
<dbReference type="Proteomes" id="UP001595956">
    <property type="component" value="Unassembled WGS sequence"/>
</dbReference>
<evidence type="ECO:0000256" key="3">
    <source>
        <dbReference type="ARBA" id="ARBA00022475"/>
    </source>
</evidence>
<accession>A0ABW0N1M7</accession>
<dbReference type="PROSITE" id="PS51123">
    <property type="entry name" value="OMPA_2"/>
    <property type="match status" value="1"/>
</dbReference>
<comment type="similarity">
    <text evidence="2">Belongs to the MotB family.</text>
</comment>
<feature type="transmembrane region" description="Helical" evidence="9">
    <location>
        <begin position="21"/>
        <end position="43"/>
    </location>
</feature>
<evidence type="ECO:0000256" key="5">
    <source>
        <dbReference type="ARBA" id="ARBA00022989"/>
    </source>
</evidence>
<feature type="domain" description="OmpA-like" evidence="10">
    <location>
        <begin position="153"/>
        <end position="274"/>
    </location>
</feature>
<dbReference type="InterPro" id="IPR036737">
    <property type="entry name" value="OmpA-like_sf"/>
</dbReference>